<dbReference type="InterPro" id="IPR035906">
    <property type="entry name" value="MetI-like_sf"/>
</dbReference>
<dbReference type="GO" id="GO:0005886">
    <property type="term" value="C:plasma membrane"/>
    <property type="evidence" value="ECO:0007669"/>
    <property type="project" value="UniProtKB-SubCell"/>
</dbReference>
<dbReference type="SUPFAM" id="SSF161098">
    <property type="entry name" value="MetI-like"/>
    <property type="match status" value="1"/>
</dbReference>
<dbReference type="InterPro" id="IPR000515">
    <property type="entry name" value="MetI-like"/>
</dbReference>
<keyword evidence="4 7" id="KW-0812">Transmembrane</keyword>
<evidence type="ECO:0000256" key="1">
    <source>
        <dbReference type="ARBA" id="ARBA00004651"/>
    </source>
</evidence>
<evidence type="ECO:0000259" key="8">
    <source>
        <dbReference type="PROSITE" id="PS50928"/>
    </source>
</evidence>
<dbReference type="AlphaFoldDB" id="A0A918XSA2"/>
<feature type="transmembrane region" description="Helical" evidence="7">
    <location>
        <begin position="289"/>
        <end position="315"/>
    </location>
</feature>
<evidence type="ECO:0000313" key="10">
    <source>
        <dbReference type="Proteomes" id="UP000630353"/>
    </source>
</evidence>
<reference evidence="9" key="1">
    <citation type="journal article" date="2014" name="Int. J. Syst. Evol. Microbiol.">
        <title>Complete genome sequence of Corynebacterium casei LMG S-19264T (=DSM 44701T), isolated from a smear-ripened cheese.</title>
        <authorList>
            <consortium name="US DOE Joint Genome Institute (JGI-PGF)"/>
            <person name="Walter F."/>
            <person name="Albersmeier A."/>
            <person name="Kalinowski J."/>
            <person name="Ruckert C."/>
        </authorList>
    </citation>
    <scope>NUCLEOTIDE SEQUENCE</scope>
    <source>
        <strain evidence="9">KCTC 42651</strain>
    </source>
</reference>
<protein>
    <submittedName>
        <fullName evidence="9">Peptide ABC transporter permease</fullName>
    </submittedName>
</protein>
<evidence type="ECO:0000256" key="7">
    <source>
        <dbReference type="RuleBase" id="RU363032"/>
    </source>
</evidence>
<evidence type="ECO:0000313" key="9">
    <source>
        <dbReference type="EMBL" id="GHD51591.1"/>
    </source>
</evidence>
<dbReference type="Pfam" id="PF00528">
    <property type="entry name" value="BPD_transp_1"/>
    <property type="match status" value="1"/>
</dbReference>
<feature type="transmembrane region" description="Helical" evidence="7">
    <location>
        <begin position="146"/>
        <end position="174"/>
    </location>
</feature>
<evidence type="ECO:0000256" key="3">
    <source>
        <dbReference type="ARBA" id="ARBA00022475"/>
    </source>
</evidence>
<evidence type="ECO:0000256" key="6">
    <source>
        <dbReference type="ARBA" id="ARBA00023136"/>
    </source>
</evidence>
<sequence length="322" mass="35351">MAAGAAREANRAMLIFLAKRLGYLVFTMLVVSILVFLVLELDPGNVAQKVLGPYSNDEQRQIWMEANGYLDPLPVRYARWLGDFMIGDFGMSTRFKVPVSEILLPRLGNTALLGLGVLLVMVPLALLLGVLSGMKEGSVQDRTISVFSIATTSVPEFASGVFLVGIFVLWLGWLPGVSNMVGGFDIAQMVLPVAALVMYGFGYITRMTRASMAEVMQTHYIRTAVLKGVPQRQVIMKHALRNALIAPFTVIMLQINWLLSGVIVIEYLFAYKGFGSLLLEAALNKDIFVIEACTMVAVLVAVGTQTLADIGYMYLNPRIRFS</sequence>
<comment type="subcellular location">
    <subcellularLocation>
        <location evidence="1 7">Cell membrane</location>
        <topology evidence="1 7">Multi-pass membrane protein</topology>
    </subcellularLocation>
</comment>
<feature type="domain" description="ABC transmembrane type-1" evidence="8">
    <location>
        <begin position="107"/>
        <end position="308"/>
    </location>
</feature>
<dbReference type="PANTHER" id="PTHR43163">
    <property type="entry name" value="DIPEPTIDE TRANSPORT SYSTEM PERMEASE PROTEIN DPPB-RELATED"/>
    <property type="match status" value="1"/>
</dbReference>
<feature type="transmembrane region" description="Helical" evidence="7">
    <location>
        <begin position="186"/>
        <end position="204"/>
    </location>
</feature>
<dbReference type="GO" id="GO:0055085">
    <property type="term" value="P:transmembrane transport"/>
    <property type="evidence" value="ECO:0007669"/>
    <property type="project" value="InterPro"/>
</dbReference>
<comment type="caution">
    <text evidence="9">The sequence shown here is derived from an EMBL/GenBank/DDBJ whole genome shotgun (WGS) entry which is preliminary data.</text>
</comment>
<evidence type="ECO:0000256" key="5">
    <source>
        <dbReference type="ARBA" id="ARBA00022989"/>
    </source>
</evidence>
<dbReference type="PANTHER" id="PTHR43163:SF6">
    <property type="entry name" value="DIPEPTIDE TRANSPORT SYSTEM PERMEASE PROTEIN DPPB-RELATED"/>
    <property type="match status" value="1"/>
</dbReference>
<dbReference type="CDD" id="cd06261">
    <property type="entry name" value="TM_PBP2"/>
    <property type="match status" value="1"/>
</dbReference>
<dbReference type="PROSITE" id="PS50928">
    <property type="entry name" value="ABC_TM1"/>
    <property type="match status" value="1"/>
</dbReference>
<keyword evidence="5 7" id="KW-1133">Transmembrane helix</keyword>
<dbReference type="Gene3D" id="1.10.3720.10">
    <property type="entry name" value="MetI-like"/>
    <property type="match status" value="1"/>
</dbReference>
<dbReference type="EMBL" id="BMZS01000005">
    <property type="protein sequence ID" value="GHD51591.1"/>
    <property type="molecule type" value="Genomic_DNA"/>
</dbReference>
<comment type="similarity">
    <text evidence="7">Belongs to the binding-protein-dependent transport system permease family.</text>
</comment>
<feature type="transmembrane region" description="Helical" evidence="7">
    <location>
        <begin position="21"/>
        <end position="39"/>
    </location>
</feature>
<dbReference type="Proteomes" id="UP000630353">
    <property type="component" value="Unassembled WGS sequence"/>
</dbReference>
<feature type="transmembrane region" description="Helical" evidence="7">
    <location>
        <begin position="111"/>
        <end position="134"/>
    </location>
</feature>
<proteinExistence type="inferred from homology"/>
<gene>
    <name evidence="9" type="ORF">GCM10017083_26220</name>
</gene>
<keyword evidence="2 7" id="KW-0813">Transport</keyword>
<keyword evidence="6 7" id="KW-0472">Membrane</keyword>
<evidence type="ECO:0000256" key="2">
    <source>
        <dbReference type="ARBA" id="ARBA00022448"/>
    </source>
</evidence>
<keyword evidence="3" id="KW-1003">Cell membrane</keyword>
<name>A0A918XSA2_9PROT</name>
<accession>A0A918XSA2</accession>
<organism evidence="9 10">
    <name type="scientific">Thalassobaculum fulvum</name>
    <dbReference type="NCBI Taxonomy" id="1633335"/>
    <lineage>
        <taxon>Bacteria</taxon>
        <taxon>Pseudomonadati</taxon>
        <taxon>Pseudomonadota</taxon>
        <taxon>Alphaproteobacteria</taxon>
        <taxon>Rhodospirillales</taxon>
        <taxon>Thalassobaculaceae</taxon>
        <taxon>Thalassobaculum</taxon>
    </lineage>
</organism>
<feature type="transmembrane region" description="Helical" evidence="7">
    <location>
        <begin position="244"/>
        <end position="269"/>
    </location>
</feature>
<keyword evidence="10" id="KW-1185">Reference proteome</keyword>
<reference evidence="9" key="2">
    <citation type="submission" date="2020-09" db="EMBL/GenBank/DDBJ databases">
        <authorList>
            <person name="Sun Q."/>
            <person name="Kim S."/>
        </authorList>
    </citation>
    <scope>NUCLEOTIDE SEQUENCE</scope>
    <source>
        <strain evidence="9">KCTC 42651</strain>
    </source>
</reference>
<evidence type="ECO:0000256" key="4">
    <source>
        <dbReference type="ARBA" id="ARBA00022692"/>
    </source>
</evidence>